<gene>
    <name evidence="6" type="ORF">DM826_10955</name>
</gene>
<feature type="transmembrane region" description="Helical" evidence="5">
    <location>
        <begin position="190"/>
        <end position="215"/>
    </location>
</feature>
<dbReference type="Proteomes" id="UP000276588">
    <property type="component" value="Unassembled WGS sequence"/>
</dbReference>
<evidence type="ECO:0000256" key="4">
    <source>
        <dbReference type="ARBA" id="ARBA00023136"/>
    </source>
</evidence>
<dbReference type="GO" id="GO:0016746">
    <property type="term" value="F:acyltransferase activity"/>
    <property type="evidence" value="ECO:0007669"/>
    <property type="project" value="UniProtKB-KW"/>
</dbReference>
<organism evidence="6 7">
    <name type="scientific">Halonotius aquaticus</name>
    <dbReference type="NCBI Taxonomy" id="2216978"/>
    <lineage>
        <taxon>Archaea</taxon>
        <taxon>Methanobacteriati</taxon>
        <taxon>Methanobacteriota</taxon>
        <taxon>Stenosarchaea group</taxon>
        <taxon>Halobacteria</taxon>
        <taxon>Halobacteriales</taxon>
        <taxon>Haloferacaceae</taxon>
        <taxon>Halonotius</taxon>
    </lineage>
</organism>
<keyword evidence="4 5" id="KW-0472">Membrane</keyword>
<feature type="transmembrane region" description="Helical" evidence="5">
    <location>
        <begin position="227"/>
        <end position="247"/>
    </location>
</feature>
<name>A0A3A6PRR8_9EURY</name>
<dbReference type="RefSeq" id="WP_120103470.1">
    <property type="nucleotide sequence ID" value="NZ_QKNY01000018.1"/>
</dbReference>
<evidence type="ECO:0000256" key="2">
    <source>
        <dbReference type="ARBA" id="ARBA00022692"/>
    </source>
</evidence>
<evidence type="ECO:0000256" key="1">
    <source>
        <dbReference type="ARBA" id="ARBA00004141"/>
    </source>
</evidence>
<feature type="transmembrane region" description="Helical" evidence="5">
    <location>
        <begin position="121"/>
        <end position="143"/>
    </location>
</feature>
<protein>
    <submittedName>
        <fullName evidence="6">Acyltransferase</fullName>
    </submittedName>
</protein>
<keyword evidence="7" id="KW-1185">Reference proteome</keyword>
<evidence type="ECO:0000313" key="6">
    <source>
        <dbReference type="EMBL" id="RJX42160.1"/>
    </source>
</evidence>
<comment type="caution">
    <text evidence="6">The sequence shown here is derived from an EMBL/GenBank/DDBJ whole genome shotgun (WGS) entry which is preliminary data.</text>
</comment>
<evidence type="ECO:0000313" key="7">
    <source>
        <dbReference type="Proteomes" id="UP000276588"/>
    </source>
</evidence>
<dbReference type="Pfam" id="PF09685">
    <property type="entry name" value="MamF_MmsF"/>
    <property type="match status" value="1"/>
</dbReference>
<dbReference type="OrthoDB" id="187449at2157"/>
<reference evidence="6 7" key="1">
    <citation type="submission" date="2018-06" db="EMBL/GenBank/DDBJ databases">
        <title>Halonotius sp. F13-13 a new haloarchaeeon isolated from a solar saltern from Isla Cristina, Huelva, Spain.</title>
        <authorList>
            <person name="Duran-Viseras A."/>
            <person name="Sanchez-Porro C."/>
            <person name="Ventosa A."/>
        </authorList>
    </citation>
    <scope>NUCLEOTIDE SEQUENCE [LARGE SCALE GENOMIC DNA]</scope>
    <source>
        <strain evidence="6 7">F13-13</strain>
    </source>
</reference>
<feature type="transmembrane region" description="Helical" evidence="5">
    <location>
        <begin position="163"/>
        <end position="183"/>
    </location>
</feature>
<keyword evidence="3 5" id="KW-1133">Transmembrane helix</keyword>
<sequence length="287" mass="30165">MPRQNSQPTPTDEAAPRGPQLLASRSVAGILVHFIAIPTGVVGAGLVYLLARNEFTKQNARNALDWHLTVLGLTVVTFGLLVSYTEGTGQGVADIAVFSPPLSTGIGLLVPLLLTGWGGALVLTVGLGLIAMGKATFGSAWRYPFSLPLVERYGEFVAVDNTWPLSIGAYVASLPVVFSAVFLGSDEAAVFVVSTVGLIVVLAVLTPLTVAGLYLHGDRDRPQDAAWQPSVVAHLGVPGVVGLLGYAGSRAFTDSLYPFGDGLYVFLAALWVSAVVYLARWWTTAAE</sequence>
<keyword evidence="6" id="KW-0012">Acyltransferase</keyword>
<keyword evidence="2 5" id="KW-0812">Transmembrane</keyword>
<accession>A0A3A6PRR8</accession>
<dbReference type="AlphaFoldDB" id="A0A3A6PRR8"/>
<feature type="transmembrane region" description="Helical" evidence="5">
    <location>
        <begin position="30"/>
        <end position="51"/>
    </location>
</feature>
<comment type="subcellular location">
    <subcellularLocation>
        <location evidence="1">Membrane</location>
        <topology evidence="1">Multi-pass membrane protein</topology>
    </subcellularLocation>
</comment>
<evidence type="ECO:0000256" key="5">
    <source>
        <dbReference type="SAM" id="Phobius"/>
    </source>
</evidence>
<feature type="transmembrane region" description="Helical" evidence="5">
    <location>
        <begin position="259"/>
        <end position="279"/>
    </location>
</feature>
<feature type="transmembrane region" description="Helical" evidence="5">
    <location>
        <begin position="95"/>
        <end position="114"/>
    </location>
</feature>
<proteinExistence type="predicted"/>
<keyword evidence="6" id="KW-0808">Transferase</keyword>
<dbReference type="EMBL" id="QKNY01000018">
    <property type="protein sequence ID" value="RJX42160.1"/>
    <property type="molecule type" value="Genomic_DNA"/>
</dbReference>
<evidence type="ECO:0000256" key="3">
    <source>
        <dbReference type="ARBA" id="ARBA00022989"/>
    </source>
</evidence>
<dbReference type="InterPro" id="IPR019109">
    <property type="entry name" value="MamF_MmsF"/>
</dbReference>
<feature type="transmembrane region" description="Helical" evidence="5">
    <location>
        <begin position="63"/>
        <end position="83"/>
    </location>
</feature>